<dbReference type="PANTHER" id="PTHR22935:SF95">
    <property type="entry name" value="BETA-LACTAMASE-LIKE 1-RELATED"/>
    <property type="match status" value="1"/>
</dbReference>
<dbReference type="InterPro" id="IPR001466">
    <property type="entry name" value="Beta-lactam-related"/>
</dbReference>
<feature type="compositionally biased region" description="Low complexity" evidence="2">
    <location>
        <begin position="445"/>
        <end position="468"/>
    </location>
</feature>
<dbReference type="Gene3D" id="3.40.710.10">
    <property type="entry name" value="DD-peptidase/beta-lactamase superfamily"/>
    <property type="match status" value="1"/>
</dbReference>
<sequence length="640" mass="68846">MHLNTLAPFLFSFYTILLVSAQFPSTPSLQPLSSYPGCPPDGPLLPRPSNLAQSTPVQAAGKNLTASLDAALAGTIKAGWNIDNVSFSLVVVSPYGTGSDSRPIWEYHHRARNNTQGADAVTGDTQYLIGSVSKVFSALVLLKSGVDVQSRVTDFFPELKNSRIQWEEISLDALVEHGAGIPPNFVYEFYFLQPVHESLGFPHLNASQYPKCGVTGLHDSCSRQQILQGLQTMDPVVPVHSKPVYSQLSFLLFSLCLEQATGKNYTQLLHETVISPLNLSSTGVSPGDSNNAVIPEGMSSWGSDYGDNAPGGGLYSSPNDLSTLLAHILNHTILPHASDVRKWLKPSSMASSPGTLIGKPWEIQRTTHLTPAHPHTVDIYGKSGGAAGYVTQIGVIDQYGVGVVVMTAGPVDSVNILYPAVLGTFMPAIEEEARGQARKYTGEWSTTLTTTTTNTTPNSNPSTHANNPAQDEAESDRIQLTLTQDAKGGLNITRLTRNGTSITTALQSIFRTAYTALGFGILGAEFRAYPSELERAVPAEEVVALLTQAGADTGRRNGTNTRLVRQEWRVNLDVVPLDGAAVSDLPGQGSLDAYCASWQVVDWMRYGGEAMDKVVFVVDEQRDVLGVEIPALRGDLLVRS</sequence>
<dbReference type="AlphaFoldDB" id="A0A2I2FX64"/>
<evidence type="ECO:0000256" key="3">
    <source>
        <dbReference type="SAM" id="SignalP"/>
    </source>
</evidence>
<comment type="caution">
    <text evidence="6">The sequence shown here is derived from an EMBL/GenBank/DDBJ whole genome shotgun (WGS) entry which is preliminary data.</text>
</comment>
<accession>A0A2I2FX64</accession>
<dbReference type="RefSeq" id="XP_024700509.1">
    <property type="nucleotide sequence ID" value="XM_024850058.1"/>
</dbReference>
<dbReference type="InterPro" id="IPR058664">
    <property type="entry name" value="ARB_00930-like_C"/>
</dbReference>
<dbReference type="STRING" id="1392250.A0A2I2FX64"/>
<dbReference type="Proteomes" id="UP000234275">
    <property type="component" value="Unassembled WGS sequence"/>
</dbReference>
<name>A0A2I2FX64_9EURO</name>
<proteinExistence type="inferred from homology"/>
<keyword evidence="3" id="KW-0732">Signal</keyword>
<feature type="domain" description="Beta-lactamase-like ARB-00930-like C-terminal" evidence="5">
    <location>
        <begin position="472"/>
        <end position="636"/>
    </location>
</feature>
<evidence type="ECO:0000313" key="7">
    <source>
        <dbReference type="Proteomes" id="UP000234275"/>
    </source>
</evidence>
<comment type="similarity">
    <text evidence="1">Belongs to the beta-lactamase family.</text>
</comment>
<evidence type="ECO:0000259" key="4">
    <source>
        <dbReference type="Pfam" id="PF00144"/>
    </source>
</evidence>
<feature type="chain" id="PRO_5014167030" evidence="3">
    <location>
        <begin position="22"/>
        <end position="640"/>
    </location>
</feature>
<gene>
    <name evidence="6" type="ORF">P170DRAFT_440354</name>
</gene>
<dbReference type="GeneID" id="36557757"/>
<dbReference type="Pfam" id="PF00144">
    <property type="entry name" value="Beta-lactamase"/>
    <property type="match status" value="1"/>
</dbReference>
<dbReference type="InterPro" id="IPR051478">
    <property type="entry name" value="Beta-lactamase-like_AB/R"/>
</dbReference>
<feature type="domain" description="Beta-lactamase-related" evidence="4">
    <location>
        <begin position="113"/>
        <end position="411"/>
    </location>
</feature>
<organism evidence="6 7">
    <name type="scientific">Aspergillus steynii IBT 23096</name>
    <dbReference type="NCBI Taxonomy" id="1392250"/>
    <lineage>
        <taxon>Eukaryota</taxon>
        <taxon>Fungi</taxon>
        <taxon>Dikarya</taxon>
        <taxon>Ascomycota</taxon>
        <taxon>Pezizomycotina</taxon>
        <taxon>Eurotiomycetes</taxon>
        <taxon>Eurotiomycetidae</taxon>
        <taxon>Eurotiales</taxon>
        <taxon>Aspergillaceae</taxon>
        <taxon>Aspergillus</taxon>
        <taxon>Aspergillus subgen. Circumdati</taxon>
    </lineage>
</organism>
<dbReference type="InterPro" id="IPR012338">
    <property type="entry name" value="Beta-lactam/transpept-like"/>
</dbReference>
<evidence type="ECO:0000259" key="5">
    <source>
        <dbReference type="Pfam" id="PF26335"/>
    </source>
</evidence>
<reference evidence="6 7" key="1">
    <citation type="submission" date="2016-12" db="EMBL/GenBank/DDBJ databases">
        <title>The genomes of Aspergillus section Nigri reveals drivers in fungal speciation.</title>
        <authorList>
            <consortium name="DOE Joint Genome Institute"/>
            <person name="Vesth T.C."/>
            <person name="Nybo J."/>
            <person name="Theobald S."/>
            <person name="Brandl J."/>
            <person name="Frisvad J.C."/>
            <person name="Nielsen K.F."/>
            <person name="Lyhne E.K."/>
            <person name="Kogle M.E."/>
            <person name="Kuo A."/>
            <person name="Riley R."/>
            <person name="Clum A."/>
            <person name="Nolan M."/>
            <person name="Lipzen A."/>
            <person name="Salamov A."/>
            <person name="Henrissat B."/>
            <person name="Wiebenga A."/>
            <person name="De Vries R.P."/>
            <person name="Grigoriev I.V."/>
            <person name="Mortensen U.H."/>
            <person name="Andersen M.R."/>
            <person name="Baker S.E."/>
        </authorList>
    </citation>
    <scope>NUCLEOTIDE SEQUENCE [LARGE SCALE GENOMIC DNA]</scope>
    <source>
        <strain evidence="6 7">IBT 23096</strain>
    </source>
</reference>
<evidence type="ECO:0000313" key="6">
    <source>
        <dbReference type="EMBL" id="PLB45207.1"/>
    </source>
</evidence>
<keyword evidence="7" id="KW-1185">Reference proteome</keyword>
<dbReference type="SUPFAM" id="SSF56601">
    <property type="entry name" value="beta-lactamase/transpeptidase-like"/>
    <property type="match status" value="1"/>
</dbReference>
<feature type="region of interest" description="Disordered" evidence="2">
    <location>
        <begin position="436"/>
        <end position="475"/>
    </location>
</feature>
<protein>
    <submittedName>
        <fullName evidence="6">Beta-lactamase/transpeptidase-like protein</fullName>
    </submittedName>
</protein>
<dbReference type="OrthoDB" id="6220758at2759"/>
<evidence type="ECO:0000256" key="1">
    <source>
        <dbReference type="ARBA" id="ARBA00038473"/>
    </source>
</evidence>
<feature type="signal peptide" evidence="3">
    <location>
        <begin position="1"/>
        <end position="21"/>
    </location>
</feature>
<dbReference type="PANTHER" id="PTHR22935">
    <property type="entry name" value="PENICILLIN-BINDING PROTEIN"/>
    <property type="match status" value="1"/>
</dbReference>
<dbReference type="VEuPathDB" id="FungiDB:P170DRAFT_440354"/>
<evidence type="ECO:0000256" key="2">
    <source>
        <dbReference type="SAM" id="MobiDB-lite"/>
    </source>
</evidence>
<dbReference type="EMBL" id="MSFO01000008">
    <property type="protein sequence ID" value="PLB45207.1"/>
    <property type="molecule type" value="Genomic_DNA"/>
</dbReference>
<dbReference type="Pfam" id="PF26335">
    <property type="entry name" value="ARB_00930_C"/>
    <property type="match status" value="1"/>
</dbReference>